<evidence type="ECO:0000256" key="5">
    <source>
        <dbReference type="ARBA" id="ARBA00022692"/>
    </source>
</evidence>
<evidence type="ECO:0000256" key="9">
    <source>
        <dbReference type="SAM" id="Phobius"/>
    </source>
</evidence>
<feature type="transmembrane region" description="Helical" evidence="9">
    <location>
        <begin position="59"/>
        <end position="78"/>
    </location>
</feature>
<keyword evidence="11" id="KW-1185">Reference proteome</keyword>
<proteinExistence type="inferred from homology"/>
<dbReference type="Proteomes" id="UP001296967">
    <property type="component" value="Unassembled WGS sequence"/>
</dbReference>
<evidence type="ECO:0000256" key="7">
    <source>
        <dbReference type="ARBA" id="ARBA00023136"/>
    </source>
</evidence>
<organism evidence="10 11">
    <name type="scientific">Halochromatium salexigens</name>
    <name type="common">Chromatium salexigens</name>
    <dbReference type="NCBI Taxonomy" id="49447"/>
    <lineage>
        <taxon>Bacteria</taxon>
        <taxon>Pseudomonadati</taxon>
        <taxon>Pseudomonadota</taxon>
        <taxon>Gammaproteobacteria</taxon>
        <taxon>Chromatiales</taxon>
        <taxon>Chromatiaceae</taxon>
        <taxon>Halochromatium</taxon>
    </lineage>
</organism>
<dbReference type="PIRSF" id="PIRSF028784">
    <property type="entry name" value="MrpF"/>
    <property type="match status" value="1"/>
</dbReference>
<keyword evidence="5 9" id="KW-0812">Transmembrane</keyword>
<dbReference type="PANTHER" id="PTHR34702">
    <property type="entry name" value="NA(+)/H(+) ANTIPORTER SUBUNIT F1"/>
    <property type="match status" value="1"/>
</dbReference>
<evidence type="ECO:0000256" key="3">
    <source>
        <dbReference type="ARBA" id="ARBA00022448"/>
    </source>
</evidence>
<keyword evidence="6 9" id="KW-1133">Transmembrane helix</keyword>
<keyword evidence="3 8" id="KW-0813">Transport</keyword>
<evidence type="ECO:0000256" key="1">
    <source>
        <dbReference type="ARBA" id="ARBA00004651"/>
    </source>
</evidence>
<gene>
    <name evidence="10" type="ORF">CCR82_04540</name>
</gene>
<protein>
    <submittedName>
        <fullName evidence="10">K+/H+ antiporter subunit F</fullName>
    </submittedName>
</protein>
<keyword evidence="7 8" id="KW-0472">Membrane</keyword>
<evidence type="ECO:0000256" key="6">
    <source>
        <dbReference type="ARBA" id="ARBA00022989"/>
    </source>
</evidence>
<comment type="subcellular location">
    <subcellularLocation>
        <location evidence="1 8">Cell membrane</location>
        <topology evidence="1 8">Multi-pass membrane protein</topology>
    </subcellularLocation>
</comment>
<reference evidence="10" key="1">
    <citation type="submission" date="2017-05" db="EMBL/GenBank/DDBJ databases">
        <authorList>
            <person name="Imhoff J.F."/>
            <person name="Rahn T."/>
            <person name="Kuenzel S."/>
            <person name="Neulinger S.C."/>
        </authorList>
    </citation>
    <scope>NUCLEOTIDE SEQUENCE</scope>
    <source>
        <strain evidence="10">DSM 4395</strain>
    </source>
</reference>
<sequence>MLDLAIDAALTMLSLALLLNLWRALRGPDLPDRILALDTLYTNSIALLVLLGIQFHNMLYFASALLLALLGFITTAALSRHLLRGQLIEETREH</sequence>
<dbReference type="EMBL" id="NHSF01000024">
    <property type="protein sequence ID" value="MBK5929820.1"/>
    <property type="molecule type" value="Genomic_DNA"/>
</dbReference>
<evidence type="ECO:0000256" key="8">
    <source>
        <dbReference type="PIRNR" id="PIRNR028784"/>
    </source>
</evidence>
<reference evidence="10" key="2">
    <citation type="journal article" date="2020" name="Microorganisms">
        <title>Osmotic Adaptation and Compatible Solute Biosynthesis of Phototrophic Bacteria as Revealed from Genome Analyses.</title>
        <authorList>
            <person name="Imhoff J.F."/>
            <person name="Rahn T."/>
            <person name="Kunzel S."/>
            <person name="Keller A."/>
            <person name="Neulinger S.C."/>
        </authorList>
    </citation>
    <scope>NUCLEOTIDE SEQUENCE</scope>
    <source>
        <strain evidence="10">DSM 4395</strain>
    </source>
</reference>
<dbReference type="InterPro" id="IPR007208">
    <property type="entry name" value="MrpF/PhaF-like"/>
</dbReference>
<evidence type="ECO:0000256" key="2">
    <source>
        <dbReference type="ARBA" id="ARBA00009212"/>
    </source>
</evidence>
<keyword evidence="4 8" id="KW-1003">Cell membrane</keyword>
<dbReference type="NCBIfam" id="NF004812">
    <property type="entry name" value="PRK06161.1"/>
    <property type="match status" value="1"/>
</dbReference>
<accession>A0AAJ0XFL8</accession>
<name>A0AAJ0XFL8_HALSE</name>
<keyword evidence="8" id="KW-0406">Ion transport</keyword>
<dbReference type="GO" id="GO:0015385">
    <property type="term" value="F:sodium:proton antiporter activity"/>
    <property type="evidence" value="ECO:0007669"/>
    <property type="project" value="TreeGrafter"/>
</dbReference>
<evidence type="ECO:0000313" key="10">
    <source>
        <dbReference type="EMBL" id="MBK5929820.1"/>
    </source>
</evidence>
<evidence type="ECO:0000313" key="11">
    <source>
        <dbReference type="Proteomes" id="UP001296967"/>
    </source>
</evidence>
<feature type="transmembrane region" description="Helical" evidence="9">
    <location>
        <begin position="6"/>
        <end position="22"/>
    </location>
</feature>
<dbReference type="AlphaFoldDB" id="A0AAJ0XFL8"/>
<comment type="caution">
    <text evidence="10">The sequence shown here is derived from an EMBL/GenBank/DDBJ whole genome shotgun (WGS) entry which is preliminary data.</text>
</comment>
<dbReference type="Pfam" id="PF04066">
    <property type="entry name" value="MrpF_PhaF"/>
    <property type="match status" value="1"/>
</dbReference>
<feature type="transmembrane region" description="Helical" evidence="9">
    <location>
        <begin position="34"/>
        <end position="53"/>
    </location>
</feature>
<keyword evidence="8" id="KW-0050">Antiport</keyword>
<dbReference type="GO" id="GO:0005886">
    <property type="term" value="C:plasma membrane"/>
    <property type="evidence" value="ECO:0007669"/>
    <property type="project" value="UniProtKB-SubCell"/>
</dbReference>
<dbReference type="PANTHER" id="PTHR34702:SF1">
    <property type="entry name" value="NA(+)_H(+) ANTIPORTER SUBUNIT F"/>
    <property type="match status" value="1"/>
</dbReference>
<evidence type="ECO:0000256" key="4">
    <source>
        <dbReference type="ARBA" id="ARBA00022475"/>
    </source>
</evidence>
<comment type="similarity">
    <text evidence="2 8">Belongs to the CPA3 antiporters (TC 2.A.63) subunit F family.</text>
</comment>